<reference evidence="2 3" key="1">
    <citation type="submission" date="2020-08" db="EMBL/GenBank/DDBJ databases">
        <title>Genome public.</title>
        <authorList>
            <person name="Liu C."/>
            <person name="Sun Q."/>
        </authorList>
    </citation>
    <scope>NUCLEOTIDE SEQUENCE [LARGE SCALE GENOMIC DNA]</scope>
    <source>
        <strain evidence="2 3">NSJ-35</strain>
    </source>
</reference>
<dbReference type="Proteomes" id="UP000606889">
    <property type="component" value="Unassembled WGS sequence"/>
</dbReference>
<evidence type="ECO:0000313" key="2">
    <source>
        <dbReference type="EMBL" id="MBC5646735.1"/>
    </source>
</evidence>
<keyword evidence="3" id="KW-1185">Reference proteome</keyword>
<proteinExistence type="predicted"/>
<evidence type="ECO:0008006" key="4">
    <source>
        <dbReference type="Google" id="ProtNLM"/>
    </source>
</evidence>
<accession>A0ABR7EAE2</accession>
<dbReference type="RefSeq" id="WP_186856282.1">
    <property type="nucleotide sequence ID" value="NZ_JACOON010000001.1"/>
</dbReference>
<evidence type="ECO:0000256" key="1">
    <source>
        <dbReference type="SAM" id="MobiDB-lite"/>
    </source>
</evidence>
<evidence type="ECO:0000313" key="3">
    <source>
        <dbReference type="Proteomes" id="UP000606889"/>
    </source>
</evidence>
<feature type="region of interest" description="Disordered" evidence="1">
    <location>
        <begin position="108"/>
        <end position="127"/>
    </location>
</feature>
<organism evidence="2 3">
    <name type="scientific">Christensenella tenuis</name>
    <dbReference type="NCBI Taxonomy" id="2763033"/>
    <lineage>
        <taxon>Bacteria</taxon>
        <taxon>Bacillati</taxon>
        <taxon>Bacillota</taxon>
        <taxon>Clostridia</taxon>
        <taxon>Christensenellales</taxon>
        <taxon>Christensenellaceae</taxon>
        <taxon>Christensenella</taxon>
    </lineage>
</organism>
<comment type="caution">
    <text evidence="2">The sequence shown here is derived from an EMBL/GenBank/DDBJ whole genome shotgun (WGS) entry which is preliminary data.</text>
</comment>
<gene>
    <name evidence="2" type="ORF">H8S18_00040</name>
</gene>
<protein>
    <recommendedName>
        <fullName evidence="4">Flagellar protein FliT</fullName>
    </recommendedName>
</protein>
<name>A0ABR7EAE2_9FIRM</name>
<sequence length="141" mass="16590">MKDRVTLWKQNAAYLQEFLALTEHIEECLNTIGNIDEAYPQMARDVEKRGILIPQISEVTDLLNTLQDSEITEAERKQEWLCHELLKQIDEIEKRSKRKMEDALEQYKGKMRSNKQSRETLGAYSNTQMYEPEGTILNKLR</sequence>
<dbReference type="EMBL" id="JACOON010000001">
    <property type="protein sequence ID" value="MBC5646735.1"/>
    <property type="molecule type" value="Genomic_DNA"/>
</dbReference>